<dbReference type="Pfam" id="PF04146">
    <property type="entry name" value="YTH"/>
    <property type="match status" value="1"/>
</dbReference>
<feature type="domain" description="YTH" evidence="3">
    <location>
        <begin position="401"/>
        <end position="538"/>
    </location>
</feature>
<organism evidence="4 5">
    <name type="scientific">Olea europaea subsp. europaea</name>
    <dbReference type="NCBI Taxonomy" id="158383"/>
    <lineage>
        <taxon>Eukaryota</taxon>
        <taxon>Viridiplantae</taxon>
        <taxon>Streptophyta</taxon>
        <taxon>Embryophyta</taxon>
        <taxon>Tracheophyta</taxon>
        <taxon>Spermatophyta</taxon>
        <taxon>Magnoliopsida</taxon>
        <taxon>eudicotyledons</taxon>
        <taxon>Gunneridae</taxon>
        <taxon>Pentapetalae</taxon>
        <taxon>asterids</taxon>
        <taxon>lamiids</taxon>
        <taxon>Lamiales</taxon>
        <taxon>Oleaceae</taxon>
        <taxon>Oleeae</taxon>
        <taxon>Olea</taxon>
    </lineage>
</organism>
<dbReference type="AlphaFoldDB" id="A0A8S0RC39"/>
<feature type="region of interest" description="Disordered" evidence="2">
    <location>
        <begin position="1"/>
        <end position="39"/>
    </location>
</feature>
<comment type="similarity">
    <text evidence="1">Belongs to the YTHDF family.</text>
</comment>
<evidence type="ECO:0000313" key="4">
    <source>
        <dbReference type="EMBL" id="CAA2976505.1"/>
    </source>
</evidence>
<dbReference type="Gene3D" id="3.10.590.10">
    <property type="entry name" value="ph1033 like domains"/>
    <property type="match status" value="1"/>
</dbReference>
<feature type="compositionally biased region" description="Polar residues" evidence="2">
    <location>
        <begin position="1"/>
        <end position="19"/>
    </location>
</feature>
<feature type="compositionally biased region" description="Basic and acidic residues" evidence="2">
    <location>
        <begin position="323"/>
        <end position="337"/>
    </location>
</feature>
<dbReference type="InterPro" id="IPR007275">
    <property type="entry name" value="YTH_domain"/>
</dbReference>
<evidence type="ECO:0000256" key="2">
    <source>
        <dbReference type="SAM" id="MobiDB-lite"/>
    </source>
</evidence>
<name>A0A8S0RC39_OLEEU</name>
<dbReference type="CDD" id="cd21134">
    <property type="entry name" value="YTH"/>
    <property type="match status" value="1"/>
</dbReference>
<evidence type="ECO:0000259" key="3">
    <source>
        <dbReference type="PROSITE" id="PS50882"/>
    </source>
</evidence>
<dbReference type="Proteomes" id="UP000594638">
    <property type="component" value="Unassembled WGS sequence"/>
</dbReference>
<keyword evidence="1" id="KW-0694">RNA-binding</keyword>
<dbReference type="GO" id="GO:1990247">
    <property type="term" value="F:N6-methyladenosine-containing RNA reader activity"/>
    <property type="evidence" value="ECO:0007669"/>
    <property type="project" value="UniProtKB-UniRule"/>
</dbReference>
<accession>A0A8S0RC39</accession>
<dbReference type="PANTHER" id="PTHR12357:SF77">
    <property type="entry name" value="YTH DOMAIN-CONTAINING FAMILY PROTEIN"/>
    <property type="match status" value="1"/>
</dbReference>
<proteinExistence type="inferred from homology"/>
<dbReference type="PANTHER" id="PTHR12357">
    <property type="entry name" value="YTH YT521-B HOMOLOGY DOMAIN-CONTAINING"/>
    <property type="match status" value="1"/>
</dbReference>
<reference evidence="4 5" key="1">
    <citation type="submission" date="2019-12" db="EMBL/GenBank/DDBJ databases">
        <authorList>
            <person name="Alioto T."/>
            <person name="Alioto T."/>
            <person name="Gomez Garrido J."/>
        </authorList>
    </citation>
    <scope>NUCLEOTIDE SEQUENCE [LARGE SCALE GENOMIC DNA]</scope>
</reference>
<gene>
    <name evidence="4" type="ORF">OLEA9_A064743</name>
</gene>
<protein>
    <recommendedName>
        <fullName evidence="1">YTH domain-containing family protein</fullName>
    </recommendedName>
</protein>
<keyword evidence="5" id="KW-1185">Reference proteome</keyword>
<comment type="caution">
    <text evidence="4">The sequence shown here is derived from an EMBL/GenBank/DDBJ whole genome shotgun (WGS) entry which is preliminary data.</text>
</comment>
<feature type="region of interest" description="Disordered" evidence="2">
    <location>
        <begin position="307"/>
        <end position="381"/>
    </location>
</feature>
<comment type="function">
    <text evidence="1">Specifically recognizes and binds N6-methyladenosine (m6A)-containing RNAs, and regulates mRNA stability. M6A is a modification present at internal sites of mRNAs and some non-coding RNAs and plays a role in mRNA stability and processing.</text>
</comment>
<dbReference type="Gramene" id="OE9A064743T1">
    <property type="protein sequence ID" value="OE9A064743C1"/>
    <property type="gene ID" value="OE9A064743"/>
</dbReference>
<dbReference type="InterPro" id="IPR045168">
    <property type="entry name" value="YTH_prot"/>
</dbReference>
<dbReference type="PROSITE" id="PS50882">
    <property type="entry name" value="YTH"/>
    <property type="match status" value="1"/>
</dbReference>
<sequence>MDGTSQQSLDQFPSISSAGDSGVDELHMLTEQPLPPKDERIVSINPSPDASISGSLRNVKDQRATLETSVAVTNMYPFNAYTPQDQGFHYGGYGNGTGNQDEQSNYVNSNNLHVIPMAMYNDNASVYFPPGYGFDSQIAYGQFSPLANPLSPIMVDNHLFSPHQMPISPSYYPPPVSHGLPHVTSALPVAQSEFVPSASRAQENLNENAAFGPGSGYYLPFRSFGGDISGSSGVGLYNICSEFGSGEPFPNHSSAIETSRFMSPLTSGTVYPHPVGILGAYEQNVAQTPIQGFGLLSNSSARHYPHICSYQSTGGSTSNRNRFPTDKGRRREGDRDSASISTDLLGFSADRNRGPRGSKTRGKSSPEMGSSSRINKDINSTSGFHVDQVNSPDFITNYEKAKFFVIKSFSEDNVHKSIKYGIWASTPLGNRKLDAAYHEAKEMKDTCPVFLFFSVNASGQFCGIAEMVGPVDFENDADYWQQDRWIGQFPVKWHIIKDVPNTQFRHILIENNDNKPVTHSRDSQEVKLEQGLEFLQIFKNHDADTSLLDDFNFYDEREKSLLERKAKEQASSTGNTSSLAAESINQLSNNLANTLGWEGGGDGVKSGLSDEEQWGTITISSSNRTVSVVVTAMVGGEKREECKET</sequence>
<dbReference type="OrthoDB" id="306690at2759"/>
<dbReference type="EMBL" id="CACTIH010002454">
    <property type="protein sequence ID" value="CAA2976505.1"/>
    <property type="molecule type" value="Genomic_DNA"/>
</dbReference>
<feature type="compositionally biased region" description="Polar residues" evidence="2">
    <location>
        <begin position="309"/>
        <end position="322"/>
    </location>
</feature>
<dbReference type="GO" id="GO:0061157">
    <property type="term" value="P:mRNA destabilization"/>
    <property type="evidence" value="ECO:0007669"/>
    <property type="project" value="TreeGrafter"/>
</dbReference>
<dbReference type="GO" id="GO:0005737">
    <property type="term" value="C:cytoplasm"/>
    <property type="evidence" value="ECO:0007669"/>
    <property type="project" value="TreeGrafter"/>
</dbReference>
<evidence type="ECO:0000256" key="1">
    <source>
        <dbReference type="RuleBase" id="RU369095"/>
    </source>
</evidence>
<dbReference type="GO" id="GO:0003729">
    <property type="term" value="F:mRNA binding"/>
    <property type="evidence" value="ECO:0007669"/>
    <property type="project" value="UniProtKB-UniRule"/>
</dbReference>
<feature type="compositionally biased region" description="Polar residues" evidence="2">
    <location>
        <begin position="367"/>
        <end position="381"/>
    </location>
</feature>
<evidence type="ECO:0000313" key="5">
    <source>
        <dbReference type="Proteomes" id="UP000594638"/>
    </source>
</evidence>